<keyword evidence="3" id="KW-1185">Reference proteome</keyword>
<feature type="compositionally biased region" description="Basic and acidic residues" evidence="1">
    <location>
        <begin position="409"/>
        <end position="421"/>
    </location>
</feature>
<feature type="compositionally biased region" description="Basic and acidic residues" evidence="1">
    <location>
        <begin position="314"/>
        <end position="327"/>
    </location>
</feature>
<feature type="compositionally biased region" description="Basic residues" evidence="1">
    <location>
        <begin position="446"/>
        <end position="464"/>
    </location>
</feature>
<evidence type="ECO:0000313" key="3">
    <source>
        <dbReference type="Proteomes" id="UP000198287"/>
    </source>
</evidence>
<name>A0A226EH52_FOLCA</name>
<feature type="region of interest" description="Disordered" evidence="1">
    <location>
        <begin position="307"/>
        <end position="337"/>
    </location>
</feature>
<feature type="region of interest" description="Disordered" evidence="1">
    <location>
        <begin position="401"/>
        <end position="434"/>
    </location>
</feature>
<proteinExistence type="predicted"/>
<evidence type="ECO:0000313" key="2">
    <source>
        <dbReference type="EMBL" id="OXA56051.1"/>
    </source>
</evidence>
<sequence>MVALCCEPPKYEVNPEEAGQDDFEEEFITTTWKISSAYLVWDSLFSFVLLGLPLGGYPQDSPPASHWRSPRVCSGFSIALSVDTGLVPLFTHTLYETIPNELSLVNEDGVMNVKQEACDRLLSFRVDAKLRTKKVNDFLNRLHVAVQKPRDDKQRLPFIPEAVILKKQAMLTGGVRPKKRLERDIELEMGDDYILDLKKHYDLPDKIKHHKLEREEELREEAGYYDDTDEEDENIKQLASQIVMVIRNRSYPRIVKTRIGSDFHTDRIEDPRIRQSDPILTDEILGSHRILGSSDVNSFHIWIGSHRISSRTGSRSDPKASKSDPILKRANPIRSDPSQIREKKKIMKIERHLKKCSNKPTLPRNTAGRKRERSVSGLKRKMSELGVEIDTDNPITNFARSVSRSRSKGPAEKRMRLESTARSRSRSMSKAPRNEMGIKDATMKTKLGKMHAKAQKKGIAKHSRKGEGDRRIFDLKPKHLFVGKRGVEKTDRR</sequence>
<comment type="caution">
    <text evidence="2">The sequence shown here is derived from an EMBL/GenBank/DDBJ whole genome shotgun (WGS) entry which is preliminary data.</text>
</comment>
<organism evidence="2 3">
    <name type="scientific">Folsomia candida</name>
    <name type="common">Springtail</name>
    <dbReference type="NCBI Taxonomy" id="158441"/>
    <lineage>
        <taxon>Eukaryota</taxon>
        <taxon>Metazoa</taxon>
        <taxon>Ecdysozoa</taxon>
        <taxon>Arthropoda</taxon>
        <taxon>Hexapoda</taxon>
        <taxon>Collembola</taxon>
        <taxon>Entomobryomorpha</taxon>
        <taxon>Isotomoidea</taxon>
        <taxon>Isotomidae</taxon>
        <taxon>Proisotominae</taxon>
        <taxon>Folsomia</taxon>
    </lineage>
</organism>
<dbReference type="Proteomes" id="UP000198287">
    <property type="component" value="Unassembled WGS sequence"/>
</dbReference>
<dbReference type="AlphaFoldDB" id="A0A226EH52"/>
<dbReference type="EMBL" id="LNIX01000004">
    <property type="protein sequence ID" value="OXA56051.1"/>
    <property type="molecule type" value="Genomic_DNA"/>
</dbReference>
<protein>
    <submittedName>
        <fullName evidence="2">Nucleolar GTP-binding protein 1</fullName>
    </submittedName>
</protein>
<feature type="region of interest" description="Disordered" evidence="1">
    <location>
        <begin position="357"/>
        <end position="377"/>
    </location>
</feature>
<accession>A0A226EH52</accession>
<dbReference type="OrthoDB" id="415015at2759"/>
<reference evidence="2 3" key="1">
    <citation type="submission" date="2015-12" db="EMBL/GenBank/DDBJ databases">
        <title>The genome of Folsomia candida.</title>
        <authorList>
            <person name="Faddeeva A."/>
            <person name="Derks M.F."/>
            <person name="Anvar Y."/>
            <person name="Smit S."/>
            <person name="Van Straalen N."/>
            <person name="Roelofs D."/>
        </authorList>
    </citation>
    <scope>NUCLEOTIDE SEQUENCE [LARGE SCALE GENOMIC DNA]</scope>
    <source>
        <strain evidence="2 3">VU population</strain>
        <tissue evidence="2">Whole body</tissue>
    </source>
</reference>
<gene>
    <name evidence="2" type="ORF">Fcan01_09117</name>
</gene>
<feature type="region of interest" description="Disordered" evidence="1">
    <location>
        <begin position="446"/>
        <end position="472"/>
    </location>
</feature>
<evidence type="ECO:0000256" key="1">
    <source>
        <dbReference type="SAM" id="MobiDB-lite"/>
    </source>
</evidence>
<dbReference type="STRING" id="158441.A0A226EH52"/>